<evidence type="ECO:0000256" key="1">
    <source>
        <dbReference type="ARBA" id="ARBA00035012"/>
    </source>
</evidence>
<dbReference type="InterPro" id="IPR036397">
    <property type="entry name" value="RNaseH_sf"/>
</dbReference>
<dbReference type="InterPro" id="IPR003165">
    <property type="entry name" value="Piwi"/>
</dbReference>
<dbReference type="Gene3D" id="3.40.50.1220">
    <property type="entry name" value="TPP-binding domain"/>
    <property type="match status" value="1"/>
</dbReference>
<name>A0A445MQI4_9BACT</name>
<dbReference type="SMART" id="SM00950">
    <property type="entry name" value="Piwi"/>
    <property type="match status" value="1"/>
</dbReference>
<dbReference type="Gene3D" id="3.40.50.2300">
    <property type="match status" value="1"/>
</dbReference>
<feature type="domain" description="Piwi" evidence="3">
    <location>
        <begin position="723"/>
        <end position="1036"/>
    </location>
</feature>
<dbReference type="CDD" id="cd04659">
    <property type="entry name" value="Piwi_piwi-like_ProArk"/>
    <property type="match status" value="1"/>
</dbReference>
<comment type="similarity">
    <text evidence="1">Belongs to the argonaute family. Long pAgo subfamily.</text>
</comment>
<dbReference type="EMBL" id="OJIN01000002">
    <property type="protein sequence ID" value="SPD71725.1"/>
    <property type="molecule type" value="Genomic_DNA"/>
</dbReference>
<dbReference type="InterPro" id="IPR029035">
    <property type="entry name" value="DHS-like_NAD/FAD-binding_dom"/>
</dbReference>
<evidence type="ECO:0000313" key="4">
    <source>
        <dbReference type="EMBL" id="SPD71725.1"/>
    </source>
</evidence>
<dbReference type="AlphaFoldDB" id="A0A445MQI4"/>
<evidence type="ECO:0000256" key="2">
    <source>
        <dbReference type="ARBA" id="ARBA00035032"/>
    </source>
</evidence>
<gene>
    <name evidence="4" type="ORF">PITCH_A100009</name>
</gene>
<accession>A0A445MQI4</accession>
<dbReference type="SUPFAM" id="SSF53098">
    <property type="entry name" value="Ribonuclease H-like"/>
    <property type="match status" value="1"/>
</dbReference>
<protein>
    <recommendedName>
        <fullName evidence="2">Protein argonaute</fullName>
    </recommendedName>
</protein>
<dbReference type="Pfam" id="PF13289">
    <property type="entry name" value="SIR2_2"/>
    <property type="match status" value="1"/>
</dbReference>
<sequence>MIDKDIPTFELDTFVRSIGVNRGSPHALFLGAGASVSSGVPSAKACIWQWKGSIFCTNNPGFEEQVSEISLKAVQDRIDRWLQVNGYYPDKSEDEYSYFIEKCLPIADDRRRFFEPWIRKARPHVGYRLLCLLAEVGLFRSIWTTNFDGLVARAASEFDLTPVEVGIDSKERIFRQPERNELMCVSLHGDYRYDPLKNTSKELQAQEIELKNALISTLRTHSLVIIGYSGRDPSVMDAIRTAVFQENAMGKIFWCGFSDEPSSDVASLLIDAKEKKRQVYYVPGAAFDDVLTRIAHHCLERSHLSSAKQILGEYAEKEKLQLNAFSFPQGDPTTLIKSNAWPIECPTEMFEFQLREWPNNQVWKWMSQKTAGLQVVAVPFKKVLALGTLDGIRKIFSDLIDGEIQRVPISDQDIRYEDGAVVSLLRQALVRAIASKRDLCSDGNRVLWKNEKYTTEREGSNLYDVHHAARLALRRIGGQMYVTIDPTVHFPAENSDNEDSIRNIRMRILGYQHNDKFNKALNNWRGLILSPNEPTEFDFPAKSASFRFVIKSAPAFASIRQPRRGSIKLPDDFGRLIHHHGFEIPEQSLRFKSRARHTVTDTLPLRGLAAHGPFDQSFVSQADDDQIRVAVICPRAEAPFLEQFLSVGSQIHNPQRGAKEEYLVPYTGFERIFRVPVKFPSRGDPLWYTIPEIDSQFDQRSGALELSRRIRQGVSSLSAAGRSVVLIFTPDRWRLWRGFNNGEEKFDVHDFVKAYCVQRGISTQFLDQDTLGYQDKCRVWWWLSVALYSKAMRTPWVLDSLDPNTAFVGLGYSIDQRADKGSHIVLGCSHVYNAQGQGLQFRLSRIENPVIFGGNPFMSFQDARRLGESIRTLFWESHLKLPSRVVIHKQTPFRGDEQRGLHAGLEGVKDLELIEINFESSLRYINSQPQNGKFIEARYPVRRGTAVKLTDHEALLWVHGSTEAAQTNWTYYQGKRRIPGPVVLRRYAGTSDLATLVSEILGLSKMDWNSGDLYAKLPATIQSSKRIARIGSLLDRFNNSSYDYRLFM</sequence>
<dbReference type="SUPFAM" id="SSF52467">
    <property type="entry name" value="DHS-like NAD/FAD-binding domain"/>
    <property type="match status" value="1"/>
</dbReference>
<proteinExistence type="inferred from homology"/>
<organism evidence="4">
    <name type="scientific">uncultured Desulfobacterium sp</name>
    <dbReference type="NCBI Taxonomy" id="201089"/>
    <lineage>
        <taxon>Bacteria</taxon>
        <taxon>Pseudomonadati</taxon>
        <taxon>Thermodesulfobacteriota</taxon>
        <taxon>Desulfobacteria</taxon>
        <taxon>Desulfobacterales</taxon>
        <taxon>Desulfobacteriaceae</taxon>
        <taxon>Desulfobacterium</taxon>
        <taxon>environmental samples</taxon>
    </lineage>
</organism>
<dbReference type="InterPro" id="IPR012337">
    <property type="entry name" value="RNaseH-like_sf"/>
</dbReference>
<dbReference type="Gene3D" id="3.30.420.10">
    <property type="entry name" value="Ribonuclease H-like superfamily/Ribonuclease H"/>
    <property type="match status" value="1"/>
</dbReference>
<reference evidence="4" key="1">
    <citation type="submission" date="2018-01" db="EMBL/GenBank/DDBJ databases">
        <authorList>
            <person name="Regsiter A."/>
            <person name="William W."/>
        </authorList>
    </citation>
    <scope>NUCLEOTIDE SEQUENCE</scope>
    <source>
        <strain evidence="4">TRIP AH-1</strain>
    </source>
</reference>
<evidence type="ECO:0000259" key="3">
    <source>
        <dbReference type="SMART" id="SM00950"/>
    </source>
</evidence>
<dbReference type="GO" id="GO:0003676">
    <property type="term" value="F:nucleic acid binding"/>
    <property type="evidence" value="ECO:0007669"/>
    <property type="project" value="InterPro"/>
</dbReference>